<feature type="transmembrane region" description="Helical" evidence="6">
    <location>
        <begin position="278"/>
        <end position="302"/>
    </location>
</feature>
<dbReference type="GO" id="GO:0022857">
    <property type="term" value="F:transmembrane transporter activity"/>
    <property type="evidence" value="ECO:0007669"/>
    <property type="project" value="InterPro"/>
</dbReference>
<feature type="transmembrane region" description="Helical" evidence="6">
    <location>
        <begin position="207"/>
        <end position="228"/>
    </location>
</feature>
<dbReference type="AlphaFoldDB" id="D4Z4K1"/>
<evidence type="ECO:0000313" key="8">
    <source>
        <dbReference type="EMBL" id="BAI97533.1"/>
    </source>
</evidence>
<dbReference type="InterPro" id="IPR036259">
    <property type="entry name" value="MFS_trans_sf"/>
</dbReference>
<dbReference type="RefSeq" id="WP_013040873.1">
    <property type="nucleotide sequence ID" value="NC_014006.1"/>
</dbReference>
<dbReference type="PANTHER" id="PTHR42718:SF9">
    <property type="entry name" value="MAJOR FACILITATOR SUPERFAMILY MULTIDRUG TRANSPORTER MFSC"/>
    <property type="match status" value="1"/>
</dbReference>
<proteinExistence type="predicted"/>
<keyword evidence="3 6" id="KW-0812">Transmembrane</keyword>
<feature type="transmembrane region" description="Helical" evidence="6">
    <location>
        <begin position="176"/>
        <end position="195"/>
    </location>
</feature>
<feature type="transmembrane region" description="Helical" evidence="6">
    <location>
        <begin position="373"/>
        <end position="397"/>
    </location>
</feature>
<dbReference type="HOGENOM" id="CLU_000960_28_0_5"/>
<evidence type="ECO:0000256" key="2">
    <source>
        <dbReference type="ARBA" id="ARBA00022448"/>
    </source>
</evidence>
<dbReference type="GO" id="GO:0016020">
    <property type="term" value="C:membrane"/>
    <property type="evidence" value="ECO:0007669"/>
    <property type="project" value="UniProtKB-SubCell"/>
</dbReference>
<feature type="transmembrane region" description="Helical" evidence="6">
    <location>
        <begin position="144"/>
        <end position="164"/>
    </location>
</feature>
<feature type="transmembrane region" description="Helical" evidence="6">
    <location>
        <begin position="62"/>
        <end position="80"/>
    </location>
</feature>
<evidence type="ECO:0000259" key="7">
    <source>
        <dbReference type="PROSITE" id="PS50850"/>
    </source>
</evidence>
<keyword evidence="2" id="KW-0813">Transport</keyword>
<feature type="transmembrane region" description="Helical" evidence="6">
    <location>
        <begin position="314"/>
        <end position="336"/>
    </location>
</feature>
<reference evidence="8 9" key="1">
    <citation type="journal article" date="2010" name="J. Bacteriol.">
        <title>Complete genome sequence of the representative gamma-hexachlorocyclohexane-degrading bacterium Sphingobium japonicum UT26.</title>
        <authorList>
            <person name="Nagata Y."/>
            <person name="Ohtsubo Y."/>
            <person name="Endo R."/>
            <person name="Ichikawa N."/>
            <person name="Ankai A."/>
            <person name="Oguchi A."/>
            <person name="Fukui S."/>
            <person name="Fujita N."/>
            <person name="Tsuda M."/>
        </authorList>
    </citation>
    <scope>NUCLEOTIDE SEQUENCE [LARGE SCALE GENOMIC DNA]</scope>
    <source>
        <strain evidence="9">DSM 16413 / CCM 7287 / MTCC 6362 / UT26 / NBRC 101211 / UT26S</strain>
    </source>
</reference>
<feature type="transmembrane region" description="Helical" evidence="6">
    <location>
        <begin position="87"/>
        <end position="106"/>
    </location>
</feature>
<dbReference type="InterPro" id="IPR020846">
    <property type="entry name" value="MFS_dom"/>
</dbReference>
<name>D4Z4K1_SPHIU</name>
<gene>
    <name evidence="8" type="ordered locus">SJA_C1-26990</name>
</gene>
<dbReference type="KEGG" id="sjp:SJA_C1-26990"/>
<dbReference type="SUPFAM" id="SSF103473">
    <property type="entry name" value="MFS general substrate transporter"/>
    <property type="match status" value="1"/>
</dbReference>
<feature type="transmembrane region" description="Helical" evidence="6">
    <location>
        <begin position="240"/>
        <end position="257"/>
    </location>
</feature>
<evidence type="ECO:0000256" key="6">
    <source>
        <dbReference type="SAM" id="Phobius"/>
    </source>
</evidence>
<accession>D4Z4K1</accession>
<evidence type="ECO:0000256" key="1">
    <source>
        <dbReference type="ARBA" id="ARBA00004141"/>
    </source>
</evidence>
<dbReference type="Gene3D" id="1.20.1250.20">
    <property type="entry name" value="MFS general substrate transporter like domains"/>
    <property type="match status" value="1"/>
</dbReference>
<sequence>MTALAAPAAAAPSSAATGRLLVAGIILSSLTEAVAGTLLALGRADIIGDTSATPDEFAWLDVGYTAFKFIGFAFAPWLLTRIDPRRSLLVATLAMGAACAGAASTAELDFLIVLRMVQGIAGATLLISGQAILFWNFPAARQPILQAMFAMGSVVAPATAAPLFEGWLVDNHDWRWIFFAVLPLSLGAAGLLLIADPTPARPAPPRRLDWVGLLGLGMALSCATYVLTQGSRWDWFEASRIGWMTAVAAAGLLLFAARQYRVGSAGILDPSAFRTADFAFAFFVSFIAGAVLFGSGFVIPAFAVSVLGFTPTEAGALLLPSGGCFLATLLLAAWLMQARGVPPVATVPFGILSIMTAMWMLSGSNGQSGAADMMPAVLLRGFGLGFLFLSIMLIAFGKLPPASVAFGIGIFNIGRQLGGLIGVAALQTSIDDGMVHNQAVLGAAIHAGSPALAERIGATTDLLVSRGVEASVAAKAATAMVGRAVGGQGAVIAFDTAFTLVALLFVFGAPCILAFKILLAKTMGKPKSFPAEARS</sequence>
<dbReference type="STRING" id="452662.SJA_C1-26990"/>
<comment type="subcellular location">
    <subcellularLocation>
        <location evidence="1">Membrane</location>
        <topology evidence="1">Multi-pass membrane protein</topology>
    </subcellularLocation>
</comment>
<dbReference type="PROSITE" id="PS50850">
    <property type="entry name" value="MFS"/>
    <property type="match status" value="1"/>
</dbReference>
<feature type="domain" description="Major facilitator superfamily (MFS) profile" evidence="7">
    <location>
        <begin position="21"/>
        <end position="520"/>
    </location>
</feature>
<dbReference type="PANTHER" id="PTHR42718">
    <property type="entry name" value="MAJOR FACILITATOR SUPERFAMILY MULTIDRUG TRANSPORTER MFSC"/>
    <property type="match status" value="1"/>
</dbReference>
<keyword evidence="5 6" id="KW-0472">Membrane</keyword>
<dbReference type="InterPro" id="IPR011701">
    <property type="entry name" value="MFS"/>
</dbReference>
<evidence type="ECO:0000256" key="3">
    <source>
        <dbReference type="ARBA" id="ARBA00022692"/>
    </source>
</evidence>
<organism evidence="8 9">
    <name type="scientific">Sphingobium indicum (strain DSM 16413 / CCM 7287 / MTCC 6362 / UT26 / NBRC 101211 / UT26S)</name>
    <name type="common">Sphingobium japonicum</name>
    <dbReference type="NCBI Taxonomy" id="452662"/>
    <lineage>
        <taxon>Bacteria</taxon>
        <taxon>Pseudomonadati</taxon>
        <taxon>Pseudomonadota</taxon>
        <taxon>Alphaproteobacteria</taxon>
        <taxon>Sphingomonadales</taxon>
        <taxon>Sphingomonadaceae</taxon>
        <taxon>Sphingobium</taxon>
    </lineage>
</organism>
<keyword evidence="4 6" id="KW-1133">Transmembrane helix</keyword>
<protein>
    <submittedName>
        <fullName evidence="8">Putative MFS permease</fullName>
    </submittedName>
</protein>
<feature type="transmembrane region" description="Helical" evidence="6">
    <location>
        <begin position="404"/>
        <end position="426"/>
    </location>
</feature>
<dbReference type="eggNOG" id="COG0477">
    <property type="taxonomic scope" value="Bacteria"/>
</dbReference>
<feature type="transmembrane region" description="Helical" evidence="6">
    <location>
        <begin position="112"/>
        <end position="137"/>
    </location>
</feature>
<dbReference type="Pfam" id="PF07690">
    <property type="entry name" value="MFS_1"/>
    <property type="match status" value="1"/>
</dbReference>
<dbReference type="EMBL" id="AP010803">
    <property type="protein sequence ID" value="BAI97533.1"/>
    <property type="molecule type" value="Genomic_DNA"/>
</dbReference>
<dbReference type="Proteomes" id="UP000007753">
    <property type="component" value="Chromosome 1"/>
</dbReference>
<evidence type="ECO:0000256" key="5">
    <source>
        <dbReference type="ARBA" id="ARBA00023136"/>
    </source>
</evidence>
<dbReference type="GeneID" id="29274249"/>
<evidence type="ECO:0000313" key="9">
    <source>
        <dbReference type="Proteomes" id="UP000007753"/>
    </source>
</evidence>
<feature type="transmembrane region" description="Helical" evidence="6">
    <location>
        <begin position="497"/>
        <end position="519"/>
    </location>
</feature>
<evidence type="ECO:0000256" key="4">
    <source>
        <dbReference type="ARBA" id="ARBA00022989"/>
    </source>
</evidence>
<keyword evidence="9" id="KW-1185">Reference proteome</keyword>
<feature type="transmembrane region" description="Helical" evidence="6">
    <location>
        <begin position="343"/>
        <end position="361"/>
    </location>
</feature>